<dbReference type="GO" id="GO:0015074">
    <property type="term" value="P:DNA integration"/>
    <property type="evidence" value="ECO:0007669"/>
    <property type="project" value="InterPro"/>
</dbReference>
<dbReference type="PROSITE" id="PS51898">
    <property type="entry name" value="TYR_RECOMBINASE"/>
    <property type="match status" value="1"/>
</dbReference>
<evidence type="ECO:0000259" key="2">
    <source>
        <dbReference type="PROSITE" id="PS51898"/>
    </source>
</evidence>
<dbReference type="GO" id="GO:0006310">
    <property type="term" value="P:DNA recombination"/>
    <property type="evidence" value="ECO:0007669"/>
    <property type="project" value="UniProtKB-KW"/>
</dbReference>
<dbReference type="InterPro" id="IPR013762">
    <property type="entry name" value="Integrase-like_cat_sf"/>
</dbReference>
<dbReference type="Pfam" id="PF00589">
    <property type="entry name" value="Phage_integrase"/>
    <property type="match status" value="1"/>
</dbReference>
<evidence type="ECO:0000313" key="3">
    <source>
        <dbReference type="EMBL" id="JAV81082.1"/>
    </source>
</evidence>
<dbReference type="EMBL" id="GEZM01039934">
    <property type="protein sequence ID" value="JAV81082.1"/>
    <property type="molecule type" value="Transcribed_RNA"/>
</dbReference>
<accession>A0A1Y1M5M3</accession>
<dbReference type="AlphaFoldDB" id="A0A1Y1M5M3"/>
<proteinExistence type="predicted"/>
<keyword evidence="1" id="KW-0233">DNA recombination</keyword>
<dbReference type="PANTHER" id="PTHR35617:SF3">
    <property type="entry name" value="CORE-BINDING (CB) DOMAIN-CONTAINING PROTEIN"/>
    <property type="match status" value="1"/>
</dbReference>
<dbReference type="Gene3D" id="1.10.443.10">
    <property type="entry name" value="Intergrase catalytic core"/>
    <property type="match status" value="1"/>
</dbReference>
<dbReference type="InterPro" id="IPR011010">
    <property type="entry name" value="DNA_brk_join_enz"/>
</dbReference>
<evidence type="ECO:0000256" key="1">
    <source>
        <dbReference type="ARBA" id="ARBA00023172"/>
    </source>
</evidence>
<dbReference type="CDD" id="cd00397">
    <property type="entry name" value="DNA_BRE_C"/>
    <property type="match status" value="1"/>
</dbReference>
<reference evidence="3" key="1">
    <citation type="journal article" date="2016" name="Sci. Rep.">
        <title>Molecular characterization of firefly nuptial gifts: a multi-omics approach sheds light on postcopulatory sexual selection.</title>
        <authorList>
            <person name="Al-Wathiqui N."/>
            <person name="Fallon T.R."/>
            <person name="South A."/>
            <person name="Weng J.K."/>
            <person name="Lewis S.M."/>
        </authorList>
    </citation>
    <scope>NUCLEOTIDE SEQUENCE</scope>
</reference>
<dbReference type="SUPFAM" id="SSF56349">
    <property type="entry name" value="DNA breaking-rejoining enzymes"/>
    <property type="match status" value="1"/>
</dbReference>
<protein>
    <recommendedName>
        <fullName evidence="2">Tyr recombinase domain-containing protein</fullName>
    </recommendedName>
</protein>
<organism evidence="3">
    <name type="scientific">Photinus pyralis</name>
    <name type="common">Common eastern firefly</name>
    <name type="synonym">Lampyris pyralis</name>
    <dbReference type="NCBI Taxonomy" id="7054"/>
    <lineage>
        <taxon>Eukaryota</taxon>
        <taxon>Metazoa</taxon>
        <taxon>Ecdysozoa</taxon>
        <taxon>Arthropoda</taxon>
        <taxon>Hexapoda</taxon>
        <taxon>Insecta</taxon>
        <taxon>Pterygota</taxon>
        <taxon>Neoptera</taxon>
        <taxon>Endopterygota</taxon>
        <taxon>Coleoptera</taxon>
        <taxon>Polyphaga</taxon>
        <taxon>Elateriformia</taxon>
        <taxon>Elateroidea</taxon>
        <taxon>Lampyridae</taxon>
        <taxon>Lampyrinae</taxon>
        <taxon>Photinus</taxon>
    </lineage>
</organism>
<dbReference type="GO" id="GO:0003677">
    <property type="term" value="F:DNA binding"/>
    <property type="evidence" value="ECO:0007669"/>
    <property type="project" value="InterPro"/>
</dbReference>
<name>A0A1Y1M5M3_PHOPY</name>
<feature type="domain" description="Tyr recombinase" evidence="2">
    <location>
        <begin position="62"/>
        <end position="269"/>
    </location>
</feature>
<dbReference type="PANTHER" id="PTHR35617">
    <property type="entry name" value="PHAGE_INTEGRASE DOMAIN-CONTAINING PROTEIN"/>
    <property type="match status" value="1"/>
</dbReference>
<dbReference type="InterPro" id="IPR002104">
    <property type="entry name" value="Integrase_catalytic"/>
</dbReference>
<sequence length="271" mass="30738">MNVYSASVPDILKFFTTQFKKGATHTSLNSFRAALTQILGPELTSDFRIKRFFKGVHSLRPTAPRYNYTWDPSIVLTYVKSMSNETLSLQDLTYKLAILIALATGQRVQTLANIEVENIIINENRVEVKIPKKLKTSTKGRIQPTLLLPFFNQDKKICPARTLIEYLNKTKNLRQTSKNLFITFKKPHKDVTSQTISRWLKVILRKSGLDTNQFTAHSTRHAATSAAARKGVPYDSIRLAAGWSEKSSVFANHYNRPLLQKDNFATTVLSC</sequence>